<gene>
    <name evidence="2" type="ORF">PPRIM_AZ9-3.1.T1560114</name>
</gene>
<keyword evidence="3" id="KW-1185">Reference proteome</keyword>
<feature type="chain" id="PRO_5035734827" evidence="1">
    <location>
        <begin position="21"/>
        <end position="182"/>
    </location>
</feature>
<dbReference type="Proteomes" id="UP000688137">
    <property type="component" value="Unassembled WGS sequence"/>
</dbReference>
<sequence>MRFILLIFFLEYSNFFGVKAGLCQENLFQRQKHILRGLKLDVASTFHGSFLSTARTNIFWRKDIDDNPLRFSLYYSYPTIVVGHIVMPLGTSAIVEFLQSYEINTIRFWMWEGGHRITNMQVFVIGVDGITETIVFDGLAQPAVVKAKFSSQIVSKIRFFNRGGNTVDSNMSIIKIQAYYAF</sequence>
<dbReference type="AlphaFoldDB" id="A0A8S1QDN7"/>
<evidence type="ECO:0000313" key="2">
    <source>
        <dbReference type="EMBL" id="CAD8113798.1"/>
    </source>
</evidence>
<reference evidence="2" key="1">
    <citation type="submission" date="2021-01" db="EMBL/GenBank/DDBJ databases">
        <authorList>
            <consortium name="Genoscope - CEA"/>
            <person name="William W."/>
        </authorList>
    </citation>
    <scope>NUCLEOTIDE SEQUENCE</scope>
</reference>
<name>A0A8S1QDN7_PARPR</name>
<evidence type="ECO:0000313" key="3">
    <source>
        <dbReference type="Proteomes" id="UP000688137"/>
    </source>
</evidence>
<protein>
    <submittedName>
        <fullName evidence="2">Uncharacterized protein</fullName>
    </submittedName>
</protein>
<keyword evidence="1" id="KW-0732">Signal</keyword>
<feature type="signal peptide" evidence="1">
    <location>
        <begin position="1"/>
        <end position="20"/>
    </location>
</feature>
<accession>A0A8S1QDN7</accession>
<evidence type="ECO:0000256" key="1">
    <source>
        <dbReference type="SAM" id="SignalP"/>
    </source>
</evidence>
<proteinExistence type="predicted"/>
<dbReference type="OMA" id="SPAWDAN"/>
<comment type="caution">
    <text evidence="2">The sequence shown here is derived from an EMBL/GenBank/DDBJ whole genome shotgun (WGS) entry which is preliminary data.</text>
</comment>
<organism evidence="2 3">
    <name type="scientific">Paramecium primaurelia</name>
    <dbReference type="NCBI Taxonomy" id="5886"/>
    <lineage>
        <taxon>Eukaryota</taxon>
        <taxon>Sar</taxon>
        <taxon>Alveolata</taxon>
        <taxon>Ciliophora</taxon>
        <taxon>Intramacronucleata</taxon>
        <taxon>Oligohymenophorea</taxon>
        <taxon>Peniculida</taxon>
        <taxon>Parameciidae</taxon>
        <taxon>Paramecium</taxon>
    </lineage>
</organism>
<dbReference type="EMBL" id="CAJJDM010000161">
    <property type="protein sequence ID" value="CAD8113798.1"/>
    <property type="molecule type" value="Genomic_DNA"/>
</dbReference>